<evidence type="ECO:0000256" key="1">
    <source>
        <dbReference type="SAM" id="SignalP"/>
    </source>
</evidence>
<reference evidence="3" key="1">
    <citation type="submission" date="2013-05" db="EMBL/GenBank/DDBJ databases">
        <authorList>
            <person name="Yim A.K.Y."/>
            <person name="Chan T.F."/>
            <person name="Ji K.M."/>
            <person name="Liu X.Y."/>
            <person name="Zhou J.W."/>
            <person name="Li R.Q."/>
            <person name="Yang K.Y."/>
            <person name="Li J."/>
            <person name="Li M."/>
            <person name="Law P.T.W."/>
            <person name="Wu Y.L."/>
            <person name="Cai Z.L."/>
            <person name="Qin H."/>
            <person name="Bao Y."/>
            <person name="Leung R.K.K."/>
            <person name="Ng P.K.S."/>
            <person name="Zou J."/>
            <person name="Zhong X.J."/>
            <person name="Ran P.X."/>
            <person name="Zhong N.S."/>
            <person name="Liu Z.G."/>
            <person name="Tsui S.K.W."/>
        </authorList>
    </citation>
    <scope>NUCLEOTIDE SEQUENCE</scope>
    <source>
        <strain evidence="3">Derf</strain>
        <tissue evidence="3">Whole organism</tissue>
    </source>
</reference>
<comment type="caution">
    <text evidence="3">The sequence shown here is derived from an EMBL/GenBank/DDBJ whole genome shotgun (WGS) entry which is preliminary data.</text>
</comment>
<evidence type="ECO:0000313" key="4">
    <source>
        <dbReference type="Proteomes" id="UP000790347"/>
    </source>
</evidence>
<organism evidence="3 4">
    <name type="scientific">Dermatophagoides farinae</name>
    <name type="common">American house dust mite</name>
    <dbReference type="NCBI Taxonomy" id="6954"/>
    <lineage>
        <taxon>Eukaryota</taxon>
        <taxon>Metazoa</taxon>
        <taxon>Ecdysozoa</taxon>
        <taxon>Arthropoda</taxon>
        <taxon>Chelicerata</taxon>
        <taxon>Arachnida</taxon>
        <taxon>Acari</taxon>
        <taxon>Acariformes</taxon>
        <taxon>Sarcoptiformes</taxon>
        <taxon>Astigmata</taxon>
        <taxon>Psoroptidia</taxon>
        <taxon>Analgoidea</taxon>
        <taxon>Pyroglyphidae</taxon>
        <taxon>Dermatophagoidinae</taxon>
        <taxon>Dermatophagoides</taxon>
    </lineage>
</organism>
<reference evidence="2" key="2">
    <citation type="submission" date="2020-06" db="EMBL/GenBank/DDBJ databases">
        <authorList>
            <person name="Ji K."/>
            <person name="Li J."/>
        </authorList>
    </citation>
    <scope>NUCLEOTIDE SEQUENCE</scope>
    <source>
        <strain evidence="2">JKM2019</strain>
        <tissue evidence="2">Whole body</tissue>
    </source>
</reference>
<reference evidence="2" key="3">
    <citation type="journal article" date="2021" name="World Allergy Organ. J.">
        <title>Chromosome-level assembly of Dermatophagoides farinae genome and transcriptome reveals two novel allergens Der f 37 and Der f 39.</title>
        <authorList>
            <person name="Chen J."/>
            <person name="Cai Z."/>
            <person name="Fan D."/>
            <person name="Hu J."/>
            <person name="Hou Y."/>
            <person name="He Y."/>
            <person name="Zhang Z."/>
            <person name="Zhao Z."/>
            <person name="Gao P."/>
            <person name="Hu W."/>
            <person name="Sun J."/>
            <person name="Li J."/>
            <person name="Ji K."/>
        </authorList>
    </citation>
    <scope>NUCLEOTIDE SEQUENCE</scope>
    <source>
        <strain evidence="2">JKM2019</strain>
    </source>
</reference>
<accession>A0A922HP48</accession>
<keyword evidence="1" id="KW-0732">Signal</keyword>
<gene>
    <name evidence="3" type="ORF">DERF_013167</name>
    <name evidence="2" type="ORF">HUG17_6192</name>
</gene>
<dbReference type="AlphaFoldDB" id="A0A922HP48"/>
<protein>
    <submittedName>
        <fullName evidence="3">Uncharacterized protein</fullName>
    </submittedName>
</protein>
<dbReference type="Proteomes" id="UP000828236">
    <property type="component" value="Unassembled WGS sequence"/>
</dbReference>
<evidence type="ECO:0000313" key="3">
    <source>
        <dbReference type="EMBL" id="KAH9497163.1"/>
    </source>
</evidence>
<feature type="signal peptide" evidence="1">
    <location>
        <begin position="1"/>
        <end position="21"/>
    </location>
</feature>
<name>A0A922HP48_DERFA</name>
<proteinExistence type="predicted"/>
<evidence type="ECO:0000313" key="2">
    <source>
        <dbReference type="EMBL" id="KAH7643830.1"/>
    </source>
</evidence>
<dbReference type="EMBL" id="ASGP02000007">
    <property type="protein sequence ID" value="KAH9497163.1"/>
    <property type="molecule type" value="Genomic_DNA"/>
</dbReference>
<dbReference type="Proteomes" id="UP000790347">
    <property type="component" value="Unassembled WGS sequence"/>
</dbReference>
<feature type="chain" id="PRO_5038324678" evidence="1">
    <location>
        <begin position="22"/>
        <end position="303"/>
    </location>
</feature>
<keyword evidence="4" id="KW-1185">Reference proteome</keyword>
<reference evidence="3" key="4">
    <citation type="journal article" date="2022" name="Res Sq">
        <title>Comparative Genomics Reveals Insights into the Divergent Evolution of Astigmatic Mites and Household Pest Adaptations.</title>
        <authorList>
            <person name="Xiong Q."/>
            <person name="Wan A.T.-Y."/>
            <person name="Liu X.-Y."/>
            <person name="Fung C.S.-H."/>
            <person name="Xiao X."/>
            <person name="Malainual N."/>
            <person name="Hou J."/>
            <person name="Wang L."/>
            <person name="Wang M."/>
            <person name="Yang K."/>
            <person name="Cui Y."/>
            <person name="Leung E."/>
            <person name="Nong W."/>
            <person name="Shin S.-K."/>
            <person name="Au S."/>
            <person name="Jeong K.Y."/>
            <person name="Chew F.T."/>
            <person name="Hui J."/>
            <person name="Leung T.F."/>
            <person name="Tungtrongchitr A."/>
            <person name="Zhong N."/>
            <person name="Liu Z."/>
            <person name="Tsui S."/>
        </authorList>
    </citation>
    <scope>NUCLEOTIDE SEQUENCE</scope>
    <source>
        <strain evidence="3">Derf</strain>
        <tissue evidence="3">Whole organism</tissue>
    </source>
</reference>
<sequence>MMCKIIVLTTFLLSIFDLTVAGGGNAGNTRGFSGFSGGGGGGQYGRMMGGFHSSGLGMGNVFHHQQIGGGVMTIDQLGAGRQESFNGLGPELAHLGTGISSAISGGIGAFMGLQGGRSSGGGGGYNAGGGGGGNSGYSGSSRGGGRINAAVFSKQTFETKPVQSQFGPIEPQIIEIEGSDLPVEIVFKSASGRIKVRQEHRMQGAGETEYNQFEEEPHRLVTEVRKPIIQEVREIISPQRKVYQEIEPVIEEIHTIVAEGQGGRGSGGNYGGSNGGGNYGNSGGFMTQQRTTEYAAAKAKAKA</sequence>
<dbReference type="EMBL" id="SDOV01000002">
    <property type="protein sequence ID" value="KAH7643830.1"/>
    <property type="molecule type" value="Genomic_DNA"/>
</dbReference>